<gene>
    <name evidence="1" type="ORF">CANINC_002403</name>
</gene>
<accession>A0A4T0X2V0</accession>
<proteinExistence type="predicted"/>
<organism evidence="1 2">
    <name type="scientific">Pichia inconspicua</name>
    <dbReference type="NCBI Taxonomy" id="52247"/>
    <lineage>
        <taxon>Eukaryota</taxon>
        <taxon>Fungi</taxon>
        <taxon>Dikarya</taxon>
        <taxon>Ascomycota</taxon>
        <taxon>Saccharomycotina</taxon>
        <taxon>Pichiomycetes</taxon>
        <taxon>Pichiales</taxon>
        <taxon>Pichiaceae</taxon>
        <taxon>Pichia</taxon>
    </lineage>
</organism>
<dbReference type="EMBL" id="SELW01000391">
    <property type="protein sequence ID" value="TID28530.1"/>
    <property type="molecule type" value="Genomic_DNA"/>
</dbReference>
<dbReference type="AlphaFoldDB" id="A0A4T0X2V0"/>
<name>A0A4T0X2V0_9ASCO</name>
<protein>
    <submittedName>
        <fullName evidence="1">Uncharacterized protein</fullName>
    </submittedName>
</protein>
<sequence>MKCSRCRIIREVGVTDNKESDLKLYKTCRSCREKLKEYRRVHQHKLRRINEDRKFINDDNNEVDIAAKQVKRSNNITTRKNIVFSNILSKIYQLAHKDDIFIDEICKIDDFTLPRITITENCSLNEEGVPVNLLMKQAEKDEKLKSELAKCLEIHYVSRILHVLSCSNIEFRFYSSSWKNGNYYVQYRCIDDKTAMKRFGIGSDVEIEQDDKIGERQTSLKSKVLDWIEPKNVESVSLQLDVNNEPVNLHFQQSLGYFCESKLNIIVNYSKRELRVKLKHKFHRPELKFRANEPDKSVQSVPMKPKLETISKVENESVKEIGLSDKLENLHKGLTR</sequence>
<keyword evidence="2" id="KW-1185">Reference proteome</keyword>
<dbReference type="STRING" id="52247.A0A4T0X2V0"/>
<dbReference type="OrthoDB" id="3996696at2759"/>
<evidence type="ECO:0000313" key="2">
    <source>
        <dbReference type="Proteomes" id="UP000307173"/>
    </source>
</evidence>
<comment type="caution">
    <text evidence="1">The sequence shown here is derived from an EMBL/GenBank/DDBJ whole genome shotgun (WGS) entry which is preliminary data.</text>
</comment>
<evidence type="ECO:0000313" key="1">
    <source>
        <dbReference type="EMBL" id="TID28530.1"/>
    </source>
</evidence>
<dbReference type="Proteomes" id="UP000307173">
    <property type="component" value="Unassembled WGS sequence"/>
</dbReference>
<reference evidence="1 2" key="1">
    <citation type="journal article" date="2019" name="Front. Genet.">
        <title>Whole-Genome Sequencing of the Opportunistic Yeast Pathogen Candida inconspicua Uncovers Its Hybrid Origin.</title>
        <authorList>
            <person name="Mixao V."/>
            <person name="Hansen A.P."/>
            <person name="Saus E."/>
            <person name="Boekhout T."/>
            <person name="Lass-Florl C."/>
            <person name="Gabaldon T."/>
        </authorList>
    </citation>
    <scope>NUCLEOTIDE SEQUENCE [LARGE SCALE GENOMIC DNA]</scope>
    <source>
        <strain evidence="1 2">CBS 180</strain>
    </source>
</reference>